<accession>A0A3S2PBB9</accession>
<protein>
    <submittedName>
        <fullName evidence="1">Uncharacterized protein</fullName>
    </submittedName>
</protein>
<proteinExistence type="predicted"/>
<evidence type="ECO:0000313" key="1">
    <source>
        <dbReference type="EMBL" id="RVE69287.1"/>
    </source>
</evidence>
<organism evidence="1 2">
    <name type="scientific">Oryzias javanicus</name>
    <name type="common">Javanese ricefish</name>
    <name type="synonym">Aplocheilus javanicus</name>
    <dbReference type="NCBI Taxonomy" id="123683"/>
    <lineage>
        <taxon>Eukaryota</taxon>
        <taxon>Metazoa</taxon>
        <taxon>Chordata</taxon>
        <taxon>Craniata</taxon>
        <taxon>Vertebrata</taxon>
        <taxon>Euteleostomi</taxon>
        <taxon>Actinopterygii</taxon>
        <taxon>Neopterygii</taxon>
        <taxon>Teleostei</taxon>
        <taxon>Neoteleostei</taxon>
        <taxon>Acanthomorphata</taxon>
        <taxon>Ovalentaria</taxon>
        <taxon>Atherinomorphae</taxon>
        <taxon>Beloniformes</taxon>
        <taxon>Adrianichthyidae</taxon>
        <taxon>Oryziinae</taxon>
        <taxon>Oryzias</taxon>
    </lineage>
</organism>
<gene>
    <name evidence="1" type="ORF">OJAV_G00076350</name>
</gene>
<reference evidence="1 2" key="2">
    <citation type="submission" date="2019-01" db="EMBL/GenBank/DDBJ databases">
        <title>A chromosome length genome reference of the Java medaka (oryzias javanicus).</title>
        <authorList>
            <person name="Herpin A."/>
            <person name="Takehana Y."/>
            <person name="Naruse K."/>
            <person name="Ansai S."/>
            <person name="Kawaguchi M."/>
        </authorList>
    </citation>
    <scope>NUCLEOTIDE SEQUENCE [LARGE SCALE GENOMIC DNA]</scope>
    <source>
        <strain evidence="1">RS831</strain>
        <tissue evidence="1">Whole body</tissue>
    </source>
</reference>
<sequence>MRIFWTRPCSTHLQARRVKSHTHPPPLPLCSARRLFLHIHTSTQLCSCPRANLVPVRTLLLSVRSASCLTFGVNTEAVPPPAATKFLQIVSRPARAPI</sequence>
<dbReference type="EMBL" id="CM012444">
    <property type="protein sequence ID" value="RVE69287.1"/>
    <property type="molecule type" value="Genomic_DNA"/>
</dbReference>
<dbReference type="Proteomes" id="UP000283210">
    <property type="component" value="Chromosome 8"/>
</dbReference>
<dbReference type="AlphaFoldDB" id="A0A3S2PBB9"/>
<keyword evidence="2" id="KW-1185">Reference proteome</keyword>
<name>A0A3S2PBB9_ORYJA</name>
<evidence type="ECO:0000313" key="2">
    <source>
        <dbReference type="Proteomes" id="UP000283210"/>
    </source>
</evidence>
<reference evidence="1 2" key="1">
    <citation type="submission" date="2018-11" db="EMBL/GenBank/DDBJ databases">
        <authorList>
            <person name="Lopez-Roques C."/>
            <person name="Donnadieu C."/>
            <person name="Bouchez O."/>
            <person name="Klopp C."/>
            <person name="Cabau C."/>
            <person name="Zahm M."/>
        </authorList>
    </citation>
    <scope>NUCLEOTIDE SEQUENCE [LARGE SCALE GENOMIC DNA]</scope>
    <source>
        <strain evidence="1">RS831</strain>
        <tissue evidence="1">Whole body</tissue>
    </source>
</reference>